<dbReference type="InterPro" id="IPR045864">
    <property type="entry name" value="aa-tRNA-synth_II/BPL/LPL"/>
</dbReference>
<dbReference type="PROSITE" id="PS50862">
    <property type="entry name" value="AA_TRNA_LIGASE_II"/>
    <property type="match status" value="1"/>
</dbReference>
<evidence type="ECO:0000256" key="8">
    <source>
        <dbReference type="ARBA" id="ARBA00047671"/>
    </source>
</evidence>
<dbReference type="Gene3D" id="3.30.930.10">
    <property type="entry name" value="Bira Bifunctional Protein, Domain 2"/>
    <property type="match status" value="1"/>
</dbReference>
<dbReference type="PANTHER" id="PTHR42753:SF2">
    <property type="entry name" value="PROLINE--TRNA LIGASE"/>
    <property type="match status" value="1"/>
</dbReference>
<comment type="caution">
    <text evidence="10">The sequence shown here is derived from an EMBL/GenBank/DDBJ whole genome shotgun (WGS) entry which is preliminary data.</text>
</comment>
<comment type="catalytic activity">
    <reaction evidence="8">
        <text>tRNA(Pro) + L-proline + ATP = L-prolyl-tRNA(Pro) + AMP + diphosphate</text>
        <dbReference type="Rhea" id="RHEA:14305"/>
        <dbReference type="Rhea" id="RHEA-COMP:9700"/>
        <dbReference type="Rhea" id="RHEA-COMP:9702"/>
        <dbReference type="ChEBI" id="CHEBI:30616"/>
        <dbReference type="ChEBI" id="CHEBI:33019"/>
        <dbReference type="ChEBI" id="CHEBI:60039"/>
        <dbReference type="ChEBI" id="CHEBI:78442"/>
        <dbReference type="ChEBI" id="CHEBI:78532"/>
        <dbReference type="ChEBI" id="CHEBI:456215"/>
        <dbReference type="EC" id="6.1.1.15"/>
    </reaction>
</comment>
<keyword evidence="3" id="KW-0547">Nucleotide-binding</keyword>
<dbReference type="InterPro" id="IPR002316">
    <property type="entry name" value="Pro-tRNA-ligase_IIa"/>
</dbReference>
<proteinExistence type="predicted"/>
<evidence type="ECO:0000256" key="7">
    <source>
        <dbReference type="ARBA" id="ARBA00029731"/>
    </source>
</evidence>
<evidence type="ECO:0000256" key="4">
    <source>
        <dbReference type="ARBA" id="ARBA00022840"/>
    </source>
</evidence>
<dbReference type="InterPro" id="IPR006195">
    <property type="entry name" value="aa-tRNA-synth_II"/>
</dbReference>
<evidence type="ECO:0000256" key="2">
    <source>
        <dbReference type="ARBA" id="ARBA00022598"/>
    </source>
</evidence>
<feature type="non-terminal residue" evidence="10">
    <location>
        <position position="246"/>
    </location>
</feature>
<dbReference type="InterPro" id="IPR004500">
    <property type="entry name" value="Pro-tRNA-synth_IIa_bac-type"/>
</dbReference>
<protein>
    <recommendedName>
        <fullName evidence="1">proline--tRNA ligase</fullName>
        <ecNumber evidence="1">6.1.1.15</ecNumber>
    </recommendedName>
    <alternativeName>
        <fullName evidence="7">Prolyl-tRNA synthetase</fullName>
    </alternativeName>
</protein>
<keyword evidence="4" id="KW-0067">ATP-binding</keyword>
<evidence type="ECO:0000313" key="10">
    <source>
        <dbReference type="EMBL" id="GAH71255.1"/>
    </source>
</evidence>
<dbReference type="GO" id="GO:0004827">
    <property type="term" value="F:proline-tRNA ligase activity"/>
    <property type="evidence" value="ECO:0007669"/>
    <property type="project" value="UniProtKB-EC"/>
</dbReference>
<reference evidence="10" key="1">
    <citation type="journal article" date="2014" name="Front. Microbiol.">
        <title>High frequency of phylogenetically diverse reductive dehalogenase-homologous genes in deep subseafloor sedimentary metagenomes.</title>
        <authorList>
            <person name="Kawai M."/>
            <person name="Futagami T."/>
            <person name="Toyoda A."/>
            <person name="Takaki Y."/>
            <person name="Nishi S."/>
            <person name="Hori S."/>
            <person name="Arai W."/>
            <person name="Tsubouchi T."/>
            <person name="Morono Y."/>
            <person name="Uchiyama I."/>
            <person name="Ito T."/>
            <person name="Fujiyama A."/>
            <person name="Inagaki F."/>
            <person name="Takami H."/>
        </authorList>
    </citation>
    <scope>NUCLEOTIDE SEQUENCE</scope>
    <source>
        <strain evidence="10">Expedition CK06-06</strain>
    </source>
</reference>
<accession>X1IPR7</accession>
<dbReference type="GO" id="GO:0005829">
    <property type="term" value="C:cytosol"/>
    <property type="evidence" value="ECO:0007669"/>
    <property type="project" value="TreeGrafter"/>
</dbReference>
<dbReference type="AlphaFoldDB" id="X1IPR7"/>
<dbReference type="CDD" id="cd00779">
    <property type="entry name" value="ProRS_core_prok"/>
    <property type="match status" value="1"/>
</dbReference>
<dbReference type="InterPro" id="IPR002314">
    <property type="entry name" value="aa-tRNA-synt_IIb"/>
</dbReference>
<dbReference type="GO" id="GO:0005524">
    <property type="term" value="F:ATP binding"/>
    <property type="evidence" value="ECO:0007669"/>
    <property type="project" value="UniProtKB-KW"/>
</dbReference>
<organism evidence="10">
    <name type="scientific">marine sediment metagenome</name>
    <dbReference type="NCBI Taxonomy" id="412755"/>
    <lineage>
        <taxon>unclassified sequences</taxon>
        <taxon>metagenomes</taxon>
        <taxon>ecological metagenomes</taxon>
    </lineage>
</organism>
<gene>
    <name evidence="10" type="ORF">S03H2_47377</name>
</gene>
<dbReference type="InterPro" id="IPR050062">
    <property type="entry name" value="Pro-tRNA_synthetase"/>
</dbReference>
<dbReference type="SUPFAM" id="SSF55681">
    <property type="entry name" value="Class II aaRS and biotin synthetases"/>
    <property type="match status" value="1"/>
</dbReference>
<keyword evidence="5" id="KW-0648">Protein biosynthesis</keyword>
<evidence type="ECO:0000256" key="5">
    <source>
        <dbReference type="ARBA" id="ARBA00022917"/>
    </source>
</evidence>
<evidence type="ECO:0000256" key="3">
    <source>
        <dbReference type="ARBA" id="ARBA00022741"/>
    </source>
</evidence>
<sequence>MRYSRMFIPTVKEVPADAEVASHRLMIRAGLVRKLASGTYIYLPLGWRSLLKIIAIVREEMNKAGAQEIIVPSMQPAELWDKTGRSIDYGQTLFRFKDRHGRENVLMPTAEEVFTSIAAGEINSYKQLPINLYQITTKFRDEFRPRFGAIRSREFIMKDAYSFDTDSENLDKSYKIMYDAYCQIFSRCGLDYVIVEAESGPMGGSGSHQFTVPCESGEDTIIYTEDGSYTANLERADVDPLPKQKP</sequence>
<dbReference type="GO" id="GO:0006433">
    <property type="term" value="P:prolyl-tRNA aminoacylation"/>
    <property type="evidence" value="ECO:0007669"/>
    <property type="project" value="InterPro"/>
</dbReference>
<dbReference type="EC" id="6.1.1.15" evidence="1"/>
<dbReference type="EMBL" id="BARU01029810">
    <property type="protein sequence ID" value="GAH71255.1"/>
    <property type="molecule type" value="Genomic_DNA"/>
</dbReference>
<evidence type="ECO:0000256" key="1">
    <source>
        <dbReference type="ARBA" id="ARBA00012831"/>
    </source>
</evidence>
<name>X1IPR7_9ZZZZ</name>
<evidence type="ECO:0000259" key="9">
    <source>
        <dbReference type="PROSITE" id="PS50862"/>
    </source>
</evidence>
<dbReference type="PRINTS" id="PR01046">
    <property type="entry name" value="TRNASYNTHPRO"/>
</dbReference>
<keyword evidence="2" id="KW-0436">Ligase</keyword>
<dbReference type="NCBIfam" id="TIGR00409">
    <property type="entry name" value="proS_fam_II"/>
    <property type="match status" value="1"/>
</dbReference>
<dbReference type="InterPro" id="IPR033730">
    <property type="entry name" value="ProRS_core_prok"/>
</dbReference>
<feature type="domain" description="Aminoacyl-transfer RNA synthetases class-II family profile" evidence="9">
    <location>
        <begin position="38"/>
        <end position="238"/>
    </location>
</feature>
<dbReference type="Pfam" id="PF00587">
    <property type="entry name" value="tRNA-synt_2b"/>
    <property type="match status" value="1"/>
</dbReference>
<evidence type="ECO:0000256" key="6">
    <source>
        <dbReference type="ARBA" id="ARBA00023146"/>
    </source>
</evidence>
<keyword evidence="6" id="KW-0030">Aminoacyl-tRNA synthetase</keyword>
<dbReference type="PANTHER" id="PTHR42753">
    <property type="entry name" value="MITOCHONDRIAL RIBOSOME PROTEIN L39/PROLYL-TRNA LIGASE FAMILY MEMBER"/>
    <property type="match status" value="1"/>
</dbReference>